<dbReference type="GO" id="GO:0030897">
    <property type="term" value="C:HOPS complex"/>
    <property type="evidence" value="ECO:0007669"/>
    <property type="project" value="TreeGrafter"/>
</dbReference>
<comment type="caution">
    <text evidence="10">The sequence shown here is derived from an EMBL/GenBank/DDBJ whole genome shotgun (WGS) entry which is preliminary data.</text>
</comment>
<dbReference type="GO" id="GO:0007032">
    <property type="term" value="P:endosome organization"/>
    <property type="evidence" value="ECO:0007669"/>
    <property type="project" value="TreeGrafter"/>
</dbReference>
<dbReference type="GO" id="GO:0006904">
    <property type="term" value="P:vesicle docking involved in exocytosis"/>
    <property type="evidence" value="ECO:0007669"/>
    <property type="project" value="TreeGrafter"/>
</dbReference>
<feature type="domain" description="RING-type" evidence="9">
    <location>
        <begin position="866"/>
        <end position="949"/>
    </location>
</feature>
<comment type="subcellular location">
    <subcellularLocation>
        <location evidence="6">Endomembrane system</location>
        <topology evidence="6">Peripheral membrane protein</topology>
        <orientation evidence="6">Cytoplasmic side</orientation>
    </subcellularLocation>
</comment>
<dbReference type="Proteomes" id="UP000078348">
    <property type="component" value="Unassembled WGS sequence"/>
</dbReference>
<dbReference type="GO" id="GO:0030674">
    <property type="term" value="F:protein-macromolecule adaptor activity"/>
    <property type="evidence" value="ECO:0007669"/>
    <property type="project" value="TreeGrafter"/>
</dbReference>
<dbReference type="Pfam" id="PF00637">
    <property type="entry name" value="Clathrin"/>
    <property type="match status" value="1"/>
</dbReference>
<dbReference type="SUPFAM" id="SSF57850">
    <property type="entry name" value="RING/U-box"/>
    <property type="match status" value="1"/>
</dbReference>
<dbReference type="GO" id="GO:0006886">
    <property type="term" value="P:intracellular protein transport"/>
    <property type="evidence" value="ECO:0007669"/>
    <property type="project" value="UniProtKB-UniRule"/>
</dbReference>
<dbReference type="GO" id="GO:0048284">
    <property type="term" value="P:organelle fusion"/>
    <property type="evidence" value="ECO:0007669"/>
    <property type="project" value="TreeGrafter"/>
</dbReference>
<sequence>MDSIFEEWNDGPSAGGAMGSVENPGDLNYVSGNTMNGASLAGNQLLFDNSQDDPNAMFSIHRVSIPGARKALKGKMAESFSINTMAEAANVIVIATSGKTLIRWNMQDIPEDIELPFKEDKVHKVFIDPTGNHVIITTVAGDCYYLHSSKSKVVVLKRFSEYHIESVAWNSLEGNPTCTGPILMGTRNGMILETSIDGKEKYIKQVFSMQQNMPICSIHIEHFPEVEGQGHKYFVMAATANPSRYFQFIGGPTFESMFAYYKDLDRQNCTELPGDMNYTELRFFRKPSDARSKAFALLTGFGVYFGSLYFGSQTAGEQVTADTQDIHHAIAPLSIALSEFHLLSLYAKKLVVHNLLSHNVVYERESGVELRGLCPDCATGCIWVYGERELFRIRINDEDRDAWKLFLQSAKDGEPRDFDKALRLCKDNVAREEVRRAQADYYFHKEDYIRAAQLYAQTQLSLEEIALQFMDKGARPALKAYLLKKLDEVPPKKKAQRTLLCTWLTEIYLDEINGMSIATEEEEEEKQSTLLEFRNFLTERCACLDVPTTYSLLSSHGCVEELLFFARLIEDYDRVLSHHIQREDIESAIFILKEVPIEKAEPLYYKFAPQMLLMAPTETVDAWIAARFLSPCKLIPALVRYDQHRHHAMEKGETDLGENEAIRYLEYQVKDLQNTDPAIHNYLLSLYAVEENTEDLMNFLDYFKEDYVYDVKYALRVCIQEGKTQACVYIYTLLHLYEEAVKLALKVDLELAKYCADKADDDDTRKKLWLIIARFLIETKKDVNGAIDLLEECSLLKIDDLLPWFPDFVVIDKFKDRVVESLEDYNARIDELKSEMMQYTSSAEKIRSEIQALKCRRGEIRGDQVCELCDQAILSRVFYLFPCSHAFHADCLTREINNHLTAAEKAKVKELQTKLRGLSAGSLSQNDQELRDKLQAELDAIIAAECPLCGSVMIQSINKPFISKEEESEALLWSV</sequence>
<keyword evidence="5" id="KW-0472">Membrane</keyword>
<dbReference type="InterPro" id="IPR001841">
    <property type="entry name" value="Znf_RING"/>
</dbReference>
<keyword evidence="3" id="KW-0863">Zinc-finger</keyword>
<evidence type="ECO:0000256" key="6">
    <source>
        <dbReference type="ARBA" id="ARBA00029433"/>
    </source>
</evidence>
<dbReference type="SMART" id="SM00184">
    <property type="entry name" value="RING"/>
    <property type="match status" value="1"/>
</dbReference>
<dbReference type="InterPro" id="IPR055358">
    <property type="entry name" value="CHCR"/>
</dbReference>
<reference evidence="10 11" key="1">
    <citation type="submission" date="2016-05" db="EMBL/GenBank/DDBJ databases">
        <title>Nuclear genome of Blastocystis sp. subtype 1 NandII.</title>
        <authorList>
            <person name="Gentekaki E."/>
            <person name="Curtis B."/>
            <person name="Stairs C."/>
            <person name="Eme L."/>
            <person name="Herman E."/>
            <person name="Klimes V."/>
            <person name="Arias M.C."/>
            <person name="Elias M."/>
            <person name="Hilliou F."/>
            <person name="Klute M."/>
            <person name="Malik S.-B."/>
            <person name="Pightling A."/>
            <person name="Rachubinski R."/>
            <person name="Salas D."/>
            <person name="Schlacht A."/>
            <person name="Suga H."/>
            <person name="Archibald J."/>
            <person name="Ball S.G."/>
            <person name="Clark G."/>
            <person name="Dacks J."/>
            <person name="Van Der Giezen M."/>
            <person name="Tsaousis A."/>
            <person name="Roger A."/>
        </authorList>
    </citation>
    <scope>NUCLEOTIDE SEQUENCE [LARGE SCALE GENOMIC DNA]</scope>
    <source>
        <strain evidence="11">ATCC 50177 / NandII</strain>
    </source>
</reference>
<dbReference type="Pfam" id="PF05131">
    <property type="entry name" value="Pep3_Vps18"/>
    <property type="match status" value="1"/>
</dbReference>
<dbReference type="PANTHER" id="PTHR23323">
    <property type="entry name" value="VACUOLAR PROTEIN SORTING-ASSOCIATED PROTEIN"/>
    <property type="match status" value="1"/>
</dbReference>
<proteinExistence type="inferred from homology"/>
<keyword evidence="2" id="KW-0479">Metal-binding</keyword>
<organism evidence="10 11">
    <name type="scientific">Blastocystis sp. subtype 1 (strain ATCC 50177 / NandII)</name>
    <dbReference type="NCBI Taxonomy" id="478820"/>
    <lineage>
        <taxon>Eukaryota</taxon>
        <taxon>Sar</taxon>
        <taxon>Stramenopiles</taxon>
        <taxon>Bigyra</taxon>
        <taxon>Opalozoa</taxon>
        <taxon>Opalinata</taxon>
        <taxon>Blastocystidae</taxon>
        <taxon>Blastocystis</taxon>
    </lineage>
</organism>
<dbReference type="GO" id="GO:0007033">
    <property type="term" value="P:vacuole organization"/>
    <property type="evidence" value="ECO:0007669"/>
    <property type="project" value="TreeGrafter"/>
</dbReference>
<dbReference type="GO" id="GO:0008270">
    <property type="term" value="F:zinc ion binding"/>
    <property type="evidence" value="ECO:0007669"/>
    <property type="project" value="UniProtKB-KW"/>
</dbReference>
<evidence type="ECO:0000256" key="1">
    <source>
        <dbReference type="ARBA" id="ARBA00010454"/>
    </source>
</evidence>
<dbReference type="InterPro" id="IPR058919">
    <property type="entry name" value="Pep3/Vps18_RING_C"/>
</dbReference>
<dbReference type="OrthoDB" id="1845386at2759"/>
<evidence type="ECO:0000313" key="10">
    <source>
        <dbReference type="EMBL" id="OAO15592.1"/>
    </source>
</evidence>
<evidence type="ECO:0000256" key="5">
    <source>
        <dbReference type="ARBA" id="ARBA00023136"/>
    </source>
</evidence>
<dbReference type="EMBL" id="LXWW01000129">
    <property type="protein sequence ID" value="OAO15592.1"/>
    <property type="molecule type" value="Genomic_DNA"/>
</dbReference>
<dbReference type="AlphaFoldDB" id="A0A196SHF3"/>
<dbReference type="GO" id="GO:0005768">
    <property type="term" value="C:endosome"/>
    <property type="evidence" value="ECO:0007669"/>
    <property type="project" value="TreeGrafter"/>
</dbReference>
<accession>A0A196SHF3</accession>
<keyword evidence="4" id="KW-0862">Zinc</keyword>
<protein>
    <submittedName>
        <fullName evidence="10">Vacuolar protein sorting-associated protein 18</fullName>
    </submittedName>
</protein>
<dbReference type="InterPro" id="IPR007810">
    <property type="entry name" value="Pep3/Vps18_beta-prop"/>
</dbReference>
<evidence type="ECO:0000256" key="8">
    <source>
        <dbReference type="SAM" id="Coils"/>
    </source>
</evidence>
<dbReference type="STRING" id="478820.A0A196SHF3"/>
<keyword evidence="8" id="KW-0175">Coiled coil</keyword>
<evidence type="ECO:0000256" key="3">
    <source>
        <dbReference type="ARBA" id="ARBA00022771"/>
    </source>
</evidence>
<evidence type="ECO:0000256" key="7">
    <source>
        <dbReference type="PROSITE-ProRule" id="PRU01006"/>
    </source>
</evidence>
<feature type="repeat" description="CHCR" evidence="7">
    <location>
        <begin position="453"/>
        <end position="620"/>
    </location>
</feature>
<feature type="coiled-coil region" evidence="8">
    <location>
        <begin position="815"/>
        <end position="849"/>
    </location>
</feature>
<evidence type="ECO:0000256" key="4">
    <source>
        <dbReference type="ARBA" id="ARBA00022833"/>
    </source>
</evidence>
<dbReference type="PROSITE" id="PS50236">
    <property type="entry name" value="CHCR"/>
    <property type="match status" value="2"/>
</dbReference>
<dbReference type="InterPro" id="IPR000547">
    <property type="entry name" value="Clathrin_H-chain/VPS_repeat"/>
</dbReference>
<feature type="repeat" description="CHCR" evidence="7">
    <location>
        <begin position="626"/>
        <end position="785"/>
    </location>
</feature>
<evidence type="ECO:0000313" key="11">
    <source>
        <dbReference type="Proteomes" id="UP000078348"/>
    </source>
</evidence>
<dbReference type="Pfam" id="PF26148">
    <property type="entry name" value="VPS18_RING_C"/>
    <property type="match status" value="1"/>
</dbReference>
<dbReference type="PANTHER" id="PTHR23323:SF26">
    <property type="entry name" value="VACUOLAR PROTEIN SORTING-ASSOCIATED PROTEIN 18 HOMOLOG"/>
    <property type="match status" value="1"/>
</dbReference>
<evidence type="ECO:0000259" key="9">
    <source>
        <dbReference type="SMART" id="SM00184"/>
    </source>
</evidence>
<evidence type="ECO:0000256" key="2">
    <source>
        <dbReference type="ARBA" id="ARBA00022723"/>
    </source>
</evidence>
<dbReference type="CDD" id="cd16462">
    <property type="entry name" value="RING-H2_Pep3p-like"/>
    <property type="match status" value="1"/>
</dbReference>
<keyword evidence="11" id="KW-1185">Reference proteome</keyword>
<gene>
    <name evidence="10" type="ORF">AV274_2666</name>
</gene>
<comment type="similarity">
    <text evidence="1">Belongs to the VPS18 family.</text>
</comment>
<name>A0A196SHF3_BLAHN</name>